<protein>
    <submittedName>
        <fullName evidence="2">Uncharacterized protein</fullName>
    </submittedName>
</protein>
<organism evidence="2 3">
    <name type="scientific">Portunus trituberculatus</name>
    <name type="common">Swimming crab</name>
    <name type="synonym">Neptunus trituberculatus</name>
    <dbReference type="NCBI Taxonomy" id="210409"/>
    <lineage>
        <taxon>Eukaryota</taxon>
        <taxon>Metazoa</taxon>
        <taxon>Ecdysozoa</taxon>
        <taxon>Arthropoda</taxon>
        <taxon>Crustacea</taxon>
        <taxon>Multicrustacea</taxon>
        <taxon>Malacostraca</taxon>
        <taxon>Eumalacostraca</taxon>
        <taxon>Eucarida</taxon>
        <taxon>Decapoda</taxon>
        <taxon>Pleocyemata</taxon>
        <taxon>Brachyura</taxon>
        <taxon>Eubrachyura</taxon>
        <taxon>Portunoidea</taxon>
        <taxon>Portunidae</taxon>
        <taxon>Portuninae</taxon>
        <taxon>Portunus</taxon>
    </lineage>
</organism>
<feature type="compositionally biased region" description="Basic and acidic residues" evidence="1">
    <location>
        <begin position="42"/>
        <end position="60"/>
    </location>
</feature>
<feature type="region of interest" description="Disordered" evidence="1">
    <location>
        <begin position="39"/>
        <end position="60"/>
    </location>
</feature>
<evidence type="ECO:0000313" key="3">
    <source>
        <dbReference type="Proteomes" id="UP000324222"/>
    </source>
</evidence>
<comment type="caution">
    <text evidence="2">The sequence shown here is derived from an EMBL/GenBank/DDBJ whole genome shotgun (WGS) entry which is preliminary data.</text>
</comment>
<evidence type="ECO:0000313" key="2">
    <source>
        <dbReference type="EMBL" id="MPC09413.1"/>
    </source>
</evidence>
<dbReference type="EMBL" id="VSRR010000068">
    <property type="protein sequence ID" value="MPC09413.1"/>
    <property type="molecule type" value="Genomic_DNA"/>
</dbReference>
<evidence type="ECO:0000256" key="1">
    <source>
        <dbReference type="SAM" id="MobiDB-lite"/>
    </source>
</evidence>
<keyword evidence="3" id="KW-1185">Reference proteome</keyword>
<reference evidence="2" key="1">
    <citation type="submission" date="2019-05" db="EMBL/GenBank/DDBJ databases">
        <title>Another draft genome of Portunus trituberculatus and its Hox gene families provides insights of decapod evolution.</title>
        <authorList>
            <person name="Jeong J.-H."/>
            <person name="Song I."/>
            <person name="Kim S."/>
            <person name="Choi T."/>
            <person name="Kim D."/>
            <person name="Ryu S."/>
            <person name="Kim W."/>
        </authorList>
    </citation>
    <scope>NUCLEOTIDE SEQUENCE [LARGE SCALE GENOMIC DNA]</scope>
    <source>
        <tissue evidence="2">Muscle</tissue>
    </source>
</reference>
<gene>
    <name evidence="2" type="ORF">E2C01_002024</name>
</gene>
<dbReference type="Proteomes" id="UP000324222">
    <property type="component" value="Unassembled WGS sequence"/>
</dbReference>
<sequence length="60" mass="6877">MNTITILAHHSLRCGIRFAIRTEVVEGTDVEFLFTGSTQHRSKPDLPLGKHHDQQHKNKE</sequence>
<dbReference type="AlphaFoldDB" id="A0A5B7CP89"/>
<proteinExistence type="predicted"/>
<name>A0A5B7CP89_PORTR</name>
<accession>A0A5B7CP89</accession>